<dbReference type="EMBL" id="RQGD01000005">
    <property type="protein sequence ID" value="TGL63063.1"/>
    <property type="molecule type" value="Genomic_DNA"/>
</dbReference>
<comment type="caution">
    <text evidence="4">The sequence shown here is derived from an EMBL/GenBank/DDBJ whole genome shotgun (WGS) entry which is preliminary data.</text>
</comment>
<organism evidence="4 5">
    <name type="scientific">Leptospira ognonensis</name>
    <dbReference type="NCBI Taxonomy" id="2484945"/>
    <lineage>
        <taxon>Bacteria</taxon>
        <taxon>Pseudomonadati</taxon>
        <taxon>Spirochaetota</taxon>
        <taxon>Spirochaetia</taxon>
        <taxon>Leptospirales</taxon>
        <taxon>Leptospiraceae</taxon>
        <taxon>Leptospira</taxon>
    </lineage>
</organism>
<keyword evidence="1" id="KW-0677">Repeat</keyword>
<gene>
    <name evidence="4" type="ORF">EHQ58_01025</name>
</gene>
<dbReference type="PANTHER" id="PTHR44858">
    <property type="entry name" value="TETRATRICOPEPTIDE REPEAT PROTEIN 6"/>
    <property type="match status" value="1"/>
</dbReference>
<reference evidence="4" key="1">
    <citation type="journal article" date="2019" name="PLoS Negl. Trop. Dis.">
        <title>Revisiting the worldwide diversity of Leptospira species in the environment.</title>
        <authorList>
            <person name="Vincent A.T."/>
            <person name="Schiettekatte O."/>
            <person name="Bourhy P."/>
            <person name="Veyrier F.J."/>
            <person name="Picardeau M."/>
        </authorList>
    </citation>
    <scope>NUCLEOTIDE SEQUENCE [LARGE SCALE GENOMIC DNA]</scope>
    <source>
        <strain evidence="4">201702476</strain>
    </source>
</reference>
<keyword evidence="5" id="KW-1185">Reference proteome</keyword>
<evidence type="ECO:0000313" key="5">
    <source>
        <dbReference type="Proteomes" id="UP000297693"/>
    </source>
</evidence>
<keyword evidence="3" id="KW-0732">Signal</keyword>
<evidence type="ECO:0000256" key="2">
    <source>
        <dbReference type="ARBA" id="ARBA00022803"/>
    </source>
</evidence>
<sequence length="527" mass="59131">MDHKSKVIILTILVLILFVTKAQAQSTPNGSLRIYQDAIVQLTQSIAKEPNSGLNYLNRAYAYMMIGAYDKALPDYEIAYEKTLAFEALLGIQWAAFSLKRYEKTIELGEEIIDREPNNYYALLRMAESYFELKEFKKSYNTYAALIDYHGEDSILIWKKGLAAFYAEDYIKADLNFKKAYSLSPNHPGIEYSYKNSKVYPYFVVTPEYSSSNFRGSSLLGRGERAGINLSIGLNEDWNFRLGVSRDQTQNLNSSKGIENYAFDPLVMSYGRAAMTRAPITYPTYLSYLFGTASTVDSILNLSQSENYLTNRYSGGATYKLTEKISLYGSGNYLASNSSYLNAGHTSQLGVSFSNYYTVAFAASAINHPSSKGGQATLSFTMPFLDYFYTSSTLSGQAMSVLATAEKAKEQWLIYYFIIDAFANTVLNNSEIGTKARNYGYFQQEVGFNSKYFYSALGGRIGSARNPLFGESWIYPGFDLKNGAYGRIGLKWGAYSIQLDGSRDYWIDSLNDRPVSDNVKISIVGIF</sequence>
<evidence type="ECO:0000313" key="4">
    <source>
        <dbReference type="EMBL" id="TGL63063.1"/>
    </source>
</evidence>
<evidence type="ECO:0000256" key="3">
    <source>
        <dbReference type="SAM" id="SignalP"/>
    </source>
</evidence>
<dbReference type="PANTHER" id="PTHR44858:SF1">
    <property type="entry name" value="UDP-N-ACETYLGLUCOSAMINE--PEPTIDE N-ACETYLGLUCOSAMINYLTRANSFERASE SPINDLY-RELATED"/>
    <property type="match status" value="1"/>
</dbReference>
<dbReference type="InterPro" id="IPR050498">
    <property type="entry name" value="Ycf3"/>
</dbReference>
<keyword evidence="2" id="KW-0802">TPR repeat</keyword>
<dbReference type="OrthoDB" id="9807521at2"/>
<dbReference type="InterPro" id="IPR019734">
    <property type="entry name" value="TPR_rpt"/>
</dbReference>
<dbReference type="SMART" id="SM00028">
    <property type="entry name" value="TPR"/>
    <property type="match status" value="3"/>
</dbReference>
<dbReference type="InterPro" id="IPR011990">
    <property type="entry name" value="TPR-like_helical_dom_sf"/>
</dbReference>
<accession>A0A4R9KD39</accession>
<proteinExistence type="predicted"/>
<dbReference type="Proteomes" id="UP000297693">
    <property type="component" value="Unassembled WGS sequence"/>
</dbReference>
<dbReference type="Gene3D" id="1.25.40.10">
    <property type="entry name" value="Tetratricopeptide repeat domain"/>
    <property type="match status" value="2"/>
</dbReference>
<name>A0A4R9KD39_9LEPT</name>
<evidence type="ECO:0000256" key="1">
    <source>
        <dbReference type="ARBA" id="ARBA00022737"/>
    </source>
</evidence>
<protein>
    <submittedName>
        <fullName evidence="4">Tetratricopeptide repeat protein</fullName>
    </submittedName>
</protein>
<dbReference type="RefSeq" id="WP_135621484.1">
    <property type="nucleotide sequence ID" value="NZ_RQGD01000005.1"/>
</dbReference>
<dbReference type="SUPFAM" id="SSF48452">
    <property type="entry name" value="TPR-like"/>
    <property type="match status" value="1"/>
</dbReference>
<feature type="signal peptide" evidence="3">
    <location>
        <begin position="1"/>
        <end position="24"/>
    </location>
</feature>
<feature type="chain" id="PRO_5020331965" evidence="3">
    <location>
        <begin position="25"/>
        <end position="527"/>
    </location>
</feature>
<dbReference type="AlphaFoldDB" id="A0A4R9KD39"/>